<dbReference type="Gene3D" id="3.10.20.600">
    <property type="match status" value="1"/>
</dbReference>
<dbReference type="GO" id="GO:0046872">
    <property type="term" value="F:metal ion binding"/>
    <property type="evidence" value="ECO:0007669"/>
    <property type="project" value="UniProtKB-KW"/>
</dbReference>
<dbReference type="Gene3D" id="3.90.550.10">
    <property type="entry name" value="Spore Coat Polysaccharide Biosynthesis Protein SpsA, Chain A"/>
    <property type="match status" value="1"/>
</dbReference>
<dbReference type="Gene3D" id="3.30.70.20">
    <property type="match status" value="2"/>
</dbReference>
<dbReference type="Pfam" id="PF01512">
    <property type="entry name" value="Complex1_51K"/>
    <property type="match status" value="1"/>
</dbReference>
<keyword evidence="2" id="KW-0004">4Fe-4S</keyword>
<dbReference type="PANTHER" id="PTHR43578:SF3">
    <property type="entry name" value="NADH-QUINONE OXIDOREDUCTASE SUBUNIT F"/>
    <property type="match status" value="1"/>
</dbReference>
<evidence type="ECO:0000256" key="2">
    <source>
        <dbReference type="ARBA" id="ARBA00022485"/>
    </source>
</evidence>
<keyword evidence="5" id="KW-0411">Iron-sulfur</keyword>
<dbReference type="NCBIfam" id="NF010120">
    <property type="entry name" value="PRK13596.1"/>
    <property type="match status" value="1"/>
</dbReference>
<dbReference type="Gene3D" id="1.20.1440.230">
    <property type="entry name" value="NADH-ubiquinone oxidoreductase 51kDa subunit, iron-sulphur binding domain"/>
    <property type="match status" value="1"/>
</dbReference>
<dbReference type="InterPro" id="IPR001173">
    <property type="entry name" value="Glyco_trans_2-like"/>
</dbReference>
<evidence type="ECO:0000313" key="7">
    <source>
        <dbReference type="EMBL" id="KKN52319.1"/>
    </source>
</evidence>
<dbReference type="Pfam" id="PF14697">
    <property type="entry name" value="Fer4_21"/>
    <property type="match status" value="1"/>
</dbReference>
<feature type="domain" description="4Fe-4S ferredoxin-type" evidence="6">
    <location>
        <begin position="607"/>
        <end position="636"/>
    </location>
</feature>
<dbReference type="Gene3D" id="6.10.250.1450">
    <property type="match status" value="1"/>
</dbReference>
<dbReference type="PROSITE" id="PS51379">
    <property type="entry name" value="4FE4S_FER_2"/>
    <property type="match status" value="2"/>
</dbReference>
<dbReference type="AlphaFoldDB" id="A0A0F9RBQ8"/>
<dbReference type="InterPro" id="IPR029044">
    <property type="entry name" value="Nucleotide-diphossugar_trans"/>
</dbReference>
<dbReference type="PROSITE" id="PS00645">
    <property type="entry name" value="COMPLEX1_51K_2"/>
    <property type="match status" value="1"/>
</dbReference>
<dbReference type="Pfam" id="PF10589">
    <property type="entry name" value="NADH_4Fe-4S"/>
    <property type="match status" value="1"/>
</dbReference>
<dbReference type="SUPFAM" id="SSF53448">
    <property type="entry name" value="Nucleotide-diphospho-sugar transferases"/>
    <property type="match status" value="1"/>
</dbReference>
<dbReference type="FunFam" id="3.40.50.11540:FF:000001">
    <property type="entry name" value="NADH dehydrogenase [ubiquinone] flavoprotein 1, mitochondrial"/>
    <property type="match status" value="1"/>
</dbReference>
<feature type="domain" description="4Fe-4S ferredoxin-type" evidence="6">
    <location>
        <begin position="637"/>
        <end position="666"/>
    </location>
</feature>
<dbReference type="SUPFAM" id="SSF140490">
    <property type="entry name" value="Nqo1C-terminal domain-like"/>
    <property type="match status" value="1"/>
</dbReference>
<dbReference type="SMART" id="SM00928">
    <property type="entry name" value="NADH_4Fe-4S"/>
    <property type="match status" value="1"/>
</dbReference>
<proteinExistence type="inferred from homology"/>
<dbReference type="FunFam" id="1.20.1440.230:FF:000001">
    <property type="entry name" value="Mitochondrial NADH dehydrogenase flavoprotein 1"/>
    <property type="match status" value="1"/>
</dbReference>
<evidence type="ECO:0000256" key="5">
    <source>
        <dbReference type="ARBA" id="ARBA00023014"/>
    </source>
</evidence>
<dbReference type="InterPro" id="IPR019575">
    <property type="entry name" value="Nuop51_4Fe4S-bd"/>
</dbReference>
<feature type="non-terminal residue" evidence="7">
    <location>
        <position position="1"/>
    </location>
</feature>
<dbReference type="InterPro" id="IPR037225">
    <property type="entry name" value="Nuo51_FMN-bd_sf"/>
</dbReference>
<dbReference type="InterPro" id="IPR011538">
    <property type="entry name" value="Nuo51_FMN-bd"/>
</dbReference>
<dbReference type="GO" id="GO:0051539">
    <property type="term" value="F:4 iron, 4 sulfur cluster binding"/>
    <property type="evidence" value="ECO:0007669"/>
    <property type="project" value="UniProtKB-KW"/>
</dbReference>
<keyword evidence="4" id="KW-0408">Iron</keyword>
<evidence type="ECO:0000259" key="6">
    <source>
        <dbReference type="PROSITE" id="PS51379"/>
    </source>
</evidence>
<dbReference type="SUPFAM" id="SSF142984">
    <property type="entry name" value="Nqo1 middle domain-like"/>
    <property type="match status" value="1"/>
</dbReference>
<dbReference type="PROSITE" id="PS00198">
    <property type="entry name" value="4FE4S_FER_1"/>
    <property type="match status" value="1"/>
</dbReference>
<comment type="caution">
    <text evidence="7">The sequence shown here is derived from an EMBL/GenBank/DDBJ whole genome shotgun (WGS) entry which is preliminary data.</text>
</comment>
<dbReference type="PANTHER" id="PTHR43578">
    <property type="entry name" value="NADH-QUINONE OXIDOREDUCTASE SUBUNIT F"/>
    <property type="match status" value="1"/>
</dbReference>
<comment type="similarity">
    <text evidence="1">Belongs to the complex I 51 kDa subunit family.</text>
</comment>
<dbReference type="GO" id="GO:0008137">
    <property type="term" value="F:NADH dehydrogenase (ubiquinone) activity"/>
    <property type="evidence" value="ECO:0007669"/>
    <property type="project" value="InterPro"/>
</dbReference>
<dbReference type="InterPro" id="IPR001949">
    <property type="entry name" value="NADH-UbQ_OxRdtase_51kDa_CS"/>
</dbReference>
<dbReference type="GO" id="GO:0010181">
    <property type="term" value="F:FMN binding"/>
    <property type="evidence" value="ECO:0007669"/>
    <property type="project" value="InterPro"/>
</dbReference>
<dbReference type="InterPro" id="IPR017896">
    <property type="entry name" value="4Fe4S_Fe-S-bd"/>
</dbReference>
<dbReference type="Pfam" id="PF00535">
    <property type="entry name" value="Glycos_transf_2"/>
    <property type="match status" value="1"/>
</dbReference>
<dbReference type="EMBL" id="LAZR01001024">
    <property type="protein sequence ID" value="KKN52319.1"/>
    <property type="molecule type" value="Genomic_DNA"/>
</dbReference>
<protein>
    <recommendedName>
        <fullName evidence="6">4Fe-4S ferredoxin-type domain-containing protein</fullName>
    </recommendedName>
</protein>
<organism evidence="7">
    <name type="scientific">marine sediment metagenome</name>
    <dbReference type="NCBI Taxonomy" id="412755"/>
    <lineage>
        <taxon>unclassified sequences</taxon>
        <taxon>metagenomes</taxon>
        <taxon>ecological metagenomes</taxon>
    </lineage>
</organism>
<dbReference type="SUPFAM" id="SSF54862">
    <property type="entry name" value="4Fe-4S ferredoxins"/>
    <property type="match status" value="1"/>
</dbReference>
<dbReference type="Gene3D" id="3.40.50.11540">
    <property type="entry name" value="NADH-ubiquinone oxidoreductase 51kDa subunit"/>
    <property type="match status" value="1"/>
</dbReference>
<sequence>ELGASVYKKEFVEFLLDSLEKWGHPNLLEGFGHNFVKDSCGDRFGKYLYSFEKPKAIVIQINRVQDVSPNPFFNIGYNIDDLHDLWLKGEKLDLDHYTKDFNCVYASDFVLELSEKISVIIPVYNQKEECLQEAVESVINQEIKPHEIIIVDDGSDPKLSSVLSKMQFKAKKQKEIPFYKKQMRVLTENNLKVDPTNIEDYLALDGYQALANVLFNMTSEEVIAEIKDSGLRGRGGGGFPTGKKWEICREFESETKYIICNADEGDPGAYMDRSLLEGNPHSVIEGMIIGAYAIGASEGIIYVRGEYPLAVKHVRIVLEQAKKFGFLGKSIIGSEFQFDIHMIQGAGAFVSGEETSLMASIEGRRAFPSQRPPYPAQEGLWGKPTNINNVETWANVPLIINKGAEWYSEIGTKNSKGTKIFSLVGKINNTGLVEVPMGIKLREIINNIGGGIKDNKKFKAVQTGGPSGGCIPADKLDLSIDFESLTKVGSMMGSGGMIVMDEDTCMIDVARYFLNFTQEESCGKCVPCRIGTRQLVDILTRITKGKGDKKDIEKLTDLSRSIKDGSLCALGQTAPNPVLTTIRYFRDEYEAHIKEKSCPALVCKDLIIYYIEPEKCVGCLLCLKDCPVDAISGERKKVHVIDQELCIKCGACLEVCPPKVSAVSKYTGNKRDRILEKASRQRVKK</sequence>
<evidence type="ECO:0000256" key="4">
    <source>
        <dbReference type="ARBA" id="ARBA00023004"/>
    </source>
</evidence>
<gene>
    <name evidence="7" type="ORF">LCGC14_0613650</name>
</gene>
<keyword evidence="3" id="KW-0479">Metal-binding</keyword>
<name>A0A0F9RBQ8_9ZZZZ</name>
<dbReference type="InterPro" id="IPR037207">
    <property type="entry name" value="Nuop51_4Fe4S-bd_sf"/>
</dbReference>
<dbReference type="CDD" id="cd00761">
    <property type="entry name" value="Glyco_tranf_GTA_type"/>
    <property type="match status" value="1"/>
</dbReference>
<evidence type="ECO:0000256" key="1">
    <source>
        <dbReference type="ARBA" id="ARBA00007523"/>
    </source>
</evidence>
<evidence type="ECO:0000256" key="3">
    <source>
        <dbReference type="ARBA" id="ARBA00022723"/>
    </source>
</evidence>
<accession>A0A0F9RBQ8</accession>
<dbReference type="SUPFAM" id="SSF142019">
    <property type="entry name" value="Nqo1 FMN-binding domain-like"/>
    <property type="match status" value="1"/>
</dbReference>
<reference evidence="7" key="1">
    <citation type="journal article" date="2015" name="Nature">
        <title>Complex archaea that bridge the gap between prokaryotes and eukaryotes.</title>
        <authorList>
            <person name="Spang A."/>
            <person name="Saw J.H."/>
            <person name="Jorgensen S.L."/>
            <person name="Zaremba-Niedzwiedzka K."/>
            <person name="Martijn J."/>
            <person name="Lind A.E."/>
            <person name="van Eijk R."/>
            <person name="Schleper C."/>
            <person name="Guy L."/>
            <person name="Ettema T.J."/>
        </authorList>
    </citation>
    <scope>NUCLEOTIDE SEQUENCE</scope>
</reference>
<dbReference type="InterPro" id="IPR017900">
    <property type="entry name" value="4Fe4S_Fe_S_CS"/>
</dbReference>